<dbReference type="Gene3D" id="1.10.30.50">
    <property type="match status" value="1"/>
</dbReference>
<feature type="domain" description="HNH nuclease" evidence="1">
    <location>
        <begin position="173"/>
        <end position="237"/>
    </location>
</feature>
<dbReference type="InterPro" id="IPR003615">
    <property type="entry name" value="HNH_nuc"/>
</dbReference>
<dbReference type="Pfam" id="PF01844">
    <property type="entry name" value="HNH"/>
    <property type="match status" value="1"/>
</dbReference>
<sequence>MQWIIPCDLNYYDAISAFSSLKTLDWRQNNRYVVGDTVFIYASAPYQKIMFKTKVLAVDLMYEDTIDDFTFWKVPVDEREKEQRKSRRYVRLQLIKFLECDDLGLESLLKQGLKKAPQGAVKCQNDKLQLGEYIEKCFAQDTLDDKSNVIEEDNYYEGNSIEVQLNRYERSVEAREKCIEFHGCHCKICGFDFEEVYGDAGRGFIHVHHIVPISEVKEEYSVNYKKDLIPVCPNCHAIIHRRKKPYTVQEVKQLLQNRK</sequence>
<evidence type="ECO:0000259" key="1">
    <source>
        <dbReference type="SMART" id="SM00507"/>
    </source>
</evidence>
<reference evidence="2" key="1">
    <citation type="journal article" date="2024" name="Int. J. Syst. Evol. Microbiol.">
        <title>Turicibacter faecis sp. nov., isolated from faeces of heart failure mouse model.</title>
        <authorList>
            <person name="Imamura Y."/>
            <person name="Motooka D."/>
            <person name="Nakajima Y."/>
            <person name="Ito S."/>
            <person name="Kitakaze M."/>
            <person name="Iida T."/>
            <person name="Nakamura S."/>
        </authorList>
    </citation>
    <scope>NUCLEOTIDE SEQUENCE</scope>
    <source>
        <strain evidence="2">TC023</strain>
    </source>
</reference>
<keyword evidence="3" id="KW-1185">Reference proteome</keyword>
<accession>A0ABM8IM67</accession>
<dbReference type="RefSeq" id="WP_338617901.1">
    <property type="nucleotide sequence ID" value="NZ_AP028127.1"/>
</dbReference>
<dbReference type="EMBL" id="AP028127">
    <property type="protein sequence ID" value="BEH90480.1"/>
    <property type="molecule type" value="Genomic_DNA"/>
</dbReference>
<dbReference type="SMART" id="SM00507">
    <property type="entry name" value="HNHc"/>
    <property type="match status" value="1"/>
</dbReference>
<gene>
    <name evidence="2" type="ORF">T23_05820</name>
</gene>
<organism evidence="2 3">
    <name type="scientific">Turicibacter faecis</name>
    <dbReference type="NCBI Taxonomy" id="2963365"/>
    <lineage>
        <taxon>Bacteria</taxon>
        <taxon>Bacillati</taxon>
        <taxon>Bacillota</taxon>
        <taxon>Erysipelotrichia</taxon>
        <taxon>Erysipelotrichales</taxon>
        <taxon>Turicibacteraceae</taxon>
        <taxon>Turicibacter</taxon>
    </lineage>
</organism>
<protein>
    <recommendedName>
        <fullName evidence="1">HNH nuclease domain-containing protein</fullName>
    </recommendedName>
</protein>
<dbReference type="CDD" id="cd00085">
    <property type="entry name" value="HNHc"/>
    <property type="match status" value="1"/>
</dbReference>
<dbReference type="InterPro" id="IPR002711">
    <property type="entry name" value="HNH"/>
</dbReference>
<dbReference type="Proteomes" id="UP001432099">
    <property type="component" value="Chromosome"/>
</dbReference>
<evidence type="ECO:0000313" key="3">
    <source>
        <dbReference type="Proteomes" id="UP001432099"/>
    </source>
</evidence>
<proteinExistence type="predicted"/>
<name>A0ABM8IM67_9FIRM</name>
<evidence type="ECO:0000313" key="2">
    <source>
        <dbReference type="EMBL" id="BEH90480.1"/>
    </source>
</evidence>